<keyword evidence="3" id="KW-0560">Oxidoreductase</keyword>
<dbReference type="OrthoDB" id="1393670at2759"/>
<evidence type="ECO:0000313" key="4">
    <source>
        <dbReference type="EMBL" id="CCO16481.1"/>
    </source>
</evidence>
<dbReference type="KEGG" id="bpg:Bathy05g01170"/>
<dbReference type="PRINTS" id="PR00081">
    <property type="entry name" value="GDHRDH"/>
</dbReference>
<accession>K8EEN6</accession>
<dbReference type="InterPro" id="IPR002347">
    <property type="entry name" value="SDR_fam"/>
</dbReference>
<dbReference type="GeneID" id="19015621"/>
<sequence>MSKEDPLFSVSGKTVLITGGAKGVGLMLTETFLERGSRVCIASRNKNDGEKISKRLKCDFIQADLSTEDGCKNLANEFKRRYEYLDVLINNSGVAWGEPFESHSEKGFYKTHALNVVAPFLLSREFADLMENSSRKRGTPSRIINIGSIAGLKPQKFPTFSYDASKAALHHLSRKLADELSSRNITVNVIALGFFPTKMTDSLDVYGKDVKDNIMANGLLIKRVGRASDVGGAAVYLASSAGSWVTGTTLTCDGGFLSKL</sequence>
<dbReference type="AlphaFoldDB" id="K8EEN6"/>
<name>K8EEN6_9CHLO</name>
<dbReference type="InterPro" id="IPR036291">
    <property type="entry name" value="NAD(P)-bd_dom_sf"/>
</dbReference>
<dbReference type="FunFam" id="3.40.50.720:FF:000084">
    <property type="entry name" value="Short-chain dehydrogenase reductase"/>
    <property type="match status" value="1"/>
</dbReference>
<dbReference type="PANTHER" id="PTHR43618:SF8">
    <property type="entry name" value="7ALPHA-HYDROXYSTEROID DEHYDROGENASE"/>
    <property type="match status" value="1"/>
</dbReference>
<reference evidence="4 5" key="1">
    <citation type="submission" date="2011-10" db="EMBL/GenBank/DDBJ databases">
        <authorList>
            <person name="Genoscope - CEA"/>
        </authorList>
    </citation>
    <scope>NUCLEOTIDE SEQUENCE [LARGE SCALE GENOMIC DNA]</scope>
    <source>
        <strain evidence="4 5">RCC 1105</strain>
    </source>
</reference>
<evidence type="ECO:0000256" key="2">
    <source>
        <dbReference type="ARBA" id="ARBA00022857"/>
    </source>
</evidence>
<dbReference type="SUPFAM" id="SSF51735">
    <property type="entry name" value="NAD(P)-binding Rossmann-fold domains"/>
    <property type="match status" value="1"/>
</dbReference>
<dbReference type="eggNOG" id="KOG0725">
    <property type="taxonomic scope" value="Eukaryota"/>
</dbReference>
<protein>
    <submittedName>
        <fullName evidence="4">Short-chain dehydrogenase/reductase SDR</fullName>
    </submittedName>
</protein>
<keyword evidence="5" id="KW-1185">Reference proteome</keyword>
<dbReference type="GO" id="GO:0016491">
    <property type="term" value="F:oxidoreductase activity"/>
    <property type="evidence" value="ECO:0007669"/>
    <property type="project" value="UniProtKB-KW"/>
</dbReference>
<comment type="similarity">
    <text evidence="1">Belongs to the short-chain dehydrogenases/reductases (SDR) family.</text>
</comment>
<dbReference type="InterPro" id="IPR052178">
    <property type="entry name" value="Sec_Metab_Biosynth_SDR"/>
</dbReference>
<dbReference type="EMBL" id="FO082274">
    <property type="protein sequence ID" value="CCO16481.1"/>
    <property type="molecule type" value="Genomic_DNA"/>
</dbReference>
<dbReference type="Pfam" id="PF13561">
    <property type="entry name" value="adh_short_C2"/>
    <property type="match status" value="1"/>
</dbReference>
<proteinExistence type="inferred from homology"/>
<organism evidence="4 5">
    <name type="scientific">Bathycoccus prasinos</name>
    <dbReference type="NCBI Taxonomy" id="41875"/>
    <lineage>
        <taxon>Eukaryota</taxon>
        <taxon>Viridiplantae</taxon>
        <taxon>Chlorophyta</taxon>
        <taxon>Mamiellophyceae</taxon>
        <taxon>Mamiellales</taxon>
        <taxon>Bathycoccaceae</taxon>
        <taxon>Bathycoccus</taxon>
    </lineage>
</organism>
<dbReference type="PRINTS" id="PR00080">
    <property type="entry name" value="SDRFAMILY"/>
</dbReference>
<dbReference type="STRING" id="41875.K8EEN6"/>
<evidence type="ECO:0000256" key="1">
    <source>
        <dbReference type="ARBA" id="ARBA00006484"/>
    </source>
</evidence>
<dbReference type="Proteomes" id="UP000198341">
    <property type="component" value="Chromosome 5"/>
</dbReference>
<gene>
    <name evidence="4" type="ORF">Bathy05g01170</name>
</gene>
<evidence type="ECO:0000256" key="3">
    <source>
        <dbReference type="ARBA" id="ARBA00023002"/>
    </source>
</evidence>
<dbReference type="Gene3D" id="3.40.50.720">
    <property type="entry name" value="NAD(P)-binding Rossmann-like Domain"/>
    <property type="match status" value="1"/>
</dbReference>
<evidence type="ECO:0000313" key="5">
    <source>
        <dbReference type="Proteomes" id="UP000198341"/>
    </source>
</evidence>
<keyword evidence="2" id="KW-0521">NADP</keyword>
<dbReference type="RefSeq" id="XP_007512923.1">
    <property type="nucleotide sequence ID" value="XM_007512861.1"/>
</dbReference>
<dbReference type="PANTHER" id="PTHR43618">
    <property type="entry name" value="7-ALPHA-HYDROXYSTEROID DEHYDROGENASE"/>
    <property type="match status" value="1"/>
</dbReference>